<accession>A0A6D2KKX5</accession>
<evidence type="ECO:0000256" key="2">
    <source>
        <dbReference type="ARBA" id="ARBA00022679"/>
    </source>
</evidence>
<protein>
    <recommendedName>
        <fullName evidence="5">O-methyltransferase C-terminal domain-containing protein</fullName>
    </recommendedName>
</protein>
<evidence type="ECO:0000259" key="5">
    <source>
        <dbReference type="Pfam" id="PF00891"/>
    </source>
</evidence>
<dbReference type="EMBL" id="CACVBM020001695">
    <property type="protein sequence ID" value="CAA7057576.1"/>
    <property type="molecule type" value="Genomic_DNA"/>
</dbReference>
<dbReference type="SUPFAM" id="SSF53335">
    <property type="entry name" value="S-adenosyl-L-methionine-dependent methyltransferases"/>
    <property type="match status" value="1"/>
</dbReference>
<evidence type="ECO:0000256" key="4">
    <source>
        <dbReference type="SAM" id="SignalP"/>
    </source>
</evidence>
<dbReference type="GO" id="GO:0008171">
    <property type="term" value="F:O-methyltransferase activity"/>
    <property type="evidence" value="ECO:0007669"/>
    <property type="project" value="InterPro"/>
</dbReference>
<proteinExistence type="predicted"/>
<dbReference type="Gene3D" id="3.40.50.150">
    <property type="entry name" value="Vaccinia Virus protein VP39"/>
    <property type="match status" value="1"/>
</dbReference>
<keyword evidence="2" id="KW-0808">Transferase</keyword>
<keyword evidence="4" id="KW-0732">Signal</keyword>
<keyword evidence="7" id="KW-1185">Reference proteome</keyword>
<evidence type="ECO:0000313" key="7">
    <source>
        <dbReference type="Proteomes" id="UP000467841"/>
    </source>
</evidence>
<dbReference type="InterPro" id="IPR036390">
    <property type="entry name" value="WH_DNA-bd_sf"/>
</dbReference>
<dbReference type="GO" id="GO:0032259">
    <property type="term" value="P:methylation"/>
    <property type="evidence" value="ECO:0007669"/>
    <property type="project" value="UniProtKB-KW"/>
</dbReference>
<dbReference type="AlphaFoldDB" id="A0A6D2KKX5"/>
<sequence>MIDRLLRLLIAYSVCTCKLVQDEEGRDTRTYGLGKVGKKFVKDEDGISIAPYVILSCIQTNGTIWSYLTDSIREGGASAWERAHGALFFDFMKENEFFMGNFNEAMESHTYVMKKILENYDGFESMKDCTLVDVGGDIGTNLAQVLSKFPHLKGVNFDLPHVVLEAPQIHGMEHIGGDMFDEIPRGQAILMKWILHDWSDDKCVEILKNCKKALPETGKILVIEMIVPQEISETDIATKNTFHADVKVLCLTRGGKERTKEEFKAFGYESWI</sequence>
<dbReference type="PROSITE" id="PS51683">
    <property type="entry name" value="SAM_OMT_II"/>
    <property type="match status" value="1"/>
</dbReference>
<evidence type="ECO:0000256" key="3">
    <source>
        <dbReference type="ARBA" id="ARBA00022691"/>
    </source>
</evidence>
<dbReference type="Pfam" id="PF00891">
    <property type="entry name" value="Methyltransf_2"/>
    <property type="match status" value="1"/>
</dbReference>
<evidence type="ECO:0000256" key="1">
    <source>
        <dbReference type="ARBA" id="ARBA00022603"/>
    </source>
</evidence>
<keyword evidence="3" id="KW-0949">S-adenosyl-L-methionine</keyword>
<dbReference type="OrthoDB" id="1606438at2759"/>
<dbReference type="SUPFAM" id="SSF46785">
    <property type="entry name" value="Winged helix' DNA-binding domain"/>
    <property type="match status" value="1"/>
</dbReference>
<feature type="signal peptide" evidence="4">
    <location>
        <begin position="1"/>
        <end position="17"/>
    </location>
</feature>
<keyword evidence="1" id="KW-0489">Methyltransferase</keyword>
<feature type="chain" id="PRO_5025370467" description="O-methyltransferase C-terminal domain-containing protein" evidence="4">
    <location>
        <begin position="18"/>
        <end position="272"/>
    </location>
</feature>
<name>A0A6D2KKX5_9BRAS</name>
<dbReference type="InterPro" id="IPR036388">
    <property type="entry name" value="WH-like_DNA-bd_sf"/>
</dbReference>
<dbReference type="InterPro" id="IPR001077">
    <property type="entry name" value="COMT_C"/>
</dbReference>
<gene>
    <name evidence="6" type="ORF">MERR_LOCUS44812</name>
</gene>
<dbReference type="Proteomes" id="UP000467841">
    <property type="component" value="Unassembled WGS sequence"/>
</dbReference>
<evidence type="ECO:0000313" key="6">
    <source>
        <dbReference type="EMBL" id="CAA7057576.1"/>
    </source>
</evidence>
<reference evidence="6" key="1">
    <citation type="submission" date="2020-01" db="EMBL/GenBank/DDBJ databases">
        <authorList>
            <person name="Mishra B."/>
        </authorList>
    </citation>
    <scope>NUCLEOTIDE SEQUENCE [LARGE SCALE GENOMIC DNA]</scope>
</reference>
<organism evidence="6 7">
    <name type="scientific">Microthlaspi erraticum</name>
    <dbReference type="NCBI Taxonomy" id="1685480"/>
    <lineage>
        <taxon>Eukaryota</taxon>
        <taxon>Viridiplantae</taxon>
        <taxon>Streptophyta</taxon>
        <taxon>Embryophyta</taxon>
        <taxon>Tracheophyta</taxon>
        <taxon>Spermatophyta</taxon>
        <taxon>Magnoliopsida</taxon>
        <taxon>eudicotyledons</taxon>
        <taxon>Gunneridae</taxon>
        <taxon>Pentapetalae</taxon>
        <taxon>rosids</taxon>
        <taxon>malvids</taxon>
        <taxon>Brassicales</taxon>
        <taxon>Brassicaceae</taxon>
        <taxon>Coluteocarpeae</taxon>
        <taxon>Microthlaspi</taxon>
    </lineage>
</organism>
<dbReference type="InterPro" id="IPR029063">
    <property type="entry name" value="SAM-dependent_MTases_sf"/>
</dbReference>
<dbReference type="PANTHER" id="PTHR11746">
    <property type="entry name" value="O-METHYLTRANSFERASE"/>
    <property type="match status" value="1"/>
</dbReference>
<comment type="caution">
    <text evidence="6">The sequence shown here is derived from an EMBL/GenBank/DDBJ whole genome shotgun (WGS) entry which is preliminary data.</text>
</comment>
<dbReference type="Gene3D" id="1.10.10.10">
    <property type="entry name" value="Winged helix-like DNA-binding domain superfamily/Winged helix DNA-binding domain"/>
    <property type="match status" value="1"/>
</dbReference>
<feature type="domain" description="O-methyltransferase C-terminal" evidence="5">
    <location>
        <begin position="65"/>
        <end position="265"/>
    </location>
</feature>
<dbReference type="InterPro" id="IPR016461">
    <property type="entry name" value="COMT-like"/>
</dbReference>